<keyword evidence="1" id="KW-0472">Membrane</keyword>
<dbReference type="KEGG" id="htr:EPV75_05350"/>
<proteinExistence type="predicted"/>
<evidence type="ECO:0000259" key="2">
    <source>
        <dbReference type="PROSITE" id="PS50112"/>
    </source>
</evidence>
<dbReference type="NCBIfam" id="TIGR00229">
    <property type="entry name" value="sensory_box"/>
    <property type="match status" value="1"/>
</dbReference>
<dbReference type="InterPro" id="IPR035919">
    <property type="entry name" value="EAL_sf"/>
</dbReference>
<dbReference type="PROSITE" id="PS50887">
    <property type="entry name" value="GGDEF"/>
    <property type="match status" value="1"/>
</dbReference>
<dbReference type="Pfam" id="PF00989">
    <property type="entry name" value="PAS"/>
    <property type="match status" value="1"/>
</dbReference>
<dbReference type="CDD" id="cd00130">
    <property type="entry name" value="PAS"/>
    <property type="match status" value="1"/>
</dbReference>
<dbReference type="Gene3D" id="3.30.70.270">
    <property type="match status" value="1"/>
</dbReference>
<dbReference type="InterPro" id="IPR029787">
    <property type="entry name" value="Nucleotide_cyclase"/>
</dbReference>
<dbReference type="PROSITE" id="PS50112">
    <property type="entry name" value="PAS"/>
    <property type="match status" value="1"/>
</dbReference>
<dbReference type="InterPro" id="IPR001633">
    <property type="entry name" value="EAL_dom"/>
</dbReference>
<dbReference type="NCBIfam" id="TIGR00254">
    <property type="entry name" value="GGDEF"/>
    <property type="match status" value="1"/>
</dbReference>
<evidence type="ECO:0000259" key="3">
    <source>
        <dbReference type="PROSITE" id="PS50883"/>
    </source>
</evidence>
<dbReference type="RefSeq" id="WP_128384711.1">
    <property type="nucleotide sequence ID" value="NZ_CP035033.1"/>
</dbReference>
<dbReference type="Pfam" id="PF00990">
    <property type="entry name" value="GGDEF"/>
    <property type="match status" value="1"/>
</dbReference>
<dbReference type="InterPro" id="IPR000160">
    <property type="entry name" value="GGDEF_dom"/>
</dbReference>
<dbReference type="InterPro" id="IPR043128">
    <property type="entry name" value="Rev_trsase/Diguanyl_cyclase"/>
</dbReference>
<evidence type="ECO:0000313" key="5">
    <source>
        <dbReference type="EMBL" id="QAB15135.1"/>
    </source>
</evidence>
<dbReference type="PANTHER" id="PTHR44757">
    <property type="entry name" value="DIGUANYLATE CYCLASE DGCP"/>
    <property type="match status" value="1"/>
</dbReference>
<dbReference type="InterPro" id="IPR035965">
    <property type="entry name" value="PAS-like_dom_sf"/>
</dbReference>
<dbReference type="EMBL" id="CP035033">
    <property type="protein sequence ID" value="QAB15135.1"/>
    <property type="molecule type" value="Genomic_DNA"/>
</dbReference>
<dbReference type="InterPro" id="IPR013767">
    <property type="entry name" value="PAS_fold"/>
</dbReference>
<dbReference type="AlphaFoldDB" id="A0A410H2I6"/>
<dbReference type="CDD" id="cd01948">
    <property type="entry name" value="EAL"/>
    <property type="match status" value="1"/>
</dbReference>
<gene>
    <name evidence="5" type="ORF">EPV75_05350</name>
</gene>
<name>A0A410H2I6_9GAMM</name>
<keyword evidence="1" id="KW-1133">Transmembrane helix</keyword>
<dbReference type="GO" id="GO:0006355">
    <property type="term" value="P:regulation of DNA-templated transcription"/>
    <property type="evidence" value="ECO:0007669"/>
    <property type="project" value="InterPro"/>
</dbReference>
<keyword evidence="1" id="KW-0812">Transmembrane</keyword>
<dbReference type="SUPFAM" id="SSF55785">
    <property type="entry name" value="PYP-like sensor domain (PAS domain)"/>
    <property type="match status" value="1"/>
</dbReference>
<evidence type="ECO:0000259" key="4">
    <source>
        <dbReference type="PROSITE" id="PS50887"/>
    </source>
</evidence>
<dbReference type="Pfam" id="PF00563">
    <property type="entry name" value="EAL"/>
    <property type="match status" value="1"/>
</dbReference>
<feature type="domain" description="PAS" evidence="2">
    <location>
        <begin position="29"/>
        <end position="75"/>
    </location>
</feature>
<dbReference type="InterPro" id="IPR000014">
    <property type="entry name" value="PAS"/>
</dbReference>
<organism evidence="5 6">
    <name type="scientific">Hydrogenovibrio thermophilus</name>
    <dbReference type="NCBI Taxonomy" id="265883"/>
    <lineage>
        <taxon>Bacteria</taxon>
        <taxon>Pseudomonadati</taxon>
        <taxon>Pseudomonadota</taxon>
        <taxon>Gammaproteobacteria</taxon>
        <taxon>Thiotrichales</taxon>
        <taxon>Piscirickettsiaceae</taxon>
        <taxon>Hydrogenovibrio</taxon>
    </lineage>
</organism>
<dbReference type="PROSITE" id="PS50883">
    <property type="entry name" value="EAL"/>
    <property type="match status" value="1"/>
</dbReference>
<sequence>MELNSMTLAISLSIFTLLILGFVLYRHKQLHFLALAFEHLPKPIIITDQRARILTVNRAFCDITGYPPEDVIGQTPAVFNSGRQDESFYRQLWYELQRNGHWQGEVWNKRKNGEEYAERLTIASFRYPFRKQRYYVGTLTDISQNKADEATIERLAYYDTLTLLPNRKLLENTLQKALKKPNETKASGAVLFIDLDDFKSLNDTCGHGMGDLLLVEVARRIHACLDFEDATVGRWGSDEFVVILENLSSKLALNDAIQQAEWIQSKLSEPFTLNGLEYFSACCIGIALFDHRHSAQELLKKADSALHHAKRSGRNCIYTFDPSIQQALVQKLELEKDLRHALNEAQFELYLQPQVNSGGCLIGAEALIRWNHPQKGMISPADFIPLAEKSGLIVGIGDWVQEEACRLLAGWKTHPTLAKATLSINVSEQQLRHRDFVAKTLNSLNVCGIEPAQLKLEITESAVMLNLDECADKLCQLKQHGLEFSMDDFGTGYSSLSNIRALPLDQLKIDQSFVRNLLEDKSNQTLTQTIITMSEALGLEIIAEGVETEDQKLALEEMGCHLFQGYYFGKPLAYTDFMAYVETAGACFKNS</sequence>
<dbReference type="Gene3D" id="3.20.20.450">
    <property type="entry name" value="EAL domain"/>
    <property type="match status" value="1"/>
</dbReference>
<feature type="domain" description="GGDEF" evidence="4">
    <location>
        <begin position="186"/>
        <end position="322"/>
    </location>
</feature>
<feature type="domain" description="EAL" evidence="3">
    <location>
        <begin position="331"/>
        <end position="585"/>
    </location>
</feature>
<dbReference type="Gene3D" id="3.30.450.20">
    <property type="entry name" value="PAS domain"/>
    <property type="match status" value="1"/>
</dbReference>
<dbReference type="Proteomes" id="UP000285478">
    <property type="component" value="Chromosome"/>
</dbReference>
<feature type="transmembrane region" description="Helical" evidence="1">
    <location>
        <begin position="6"/>
        <end position="25"/>
    </location>
</feature>
<dbReference type="InterPro" id="IPR052155">
    <property type="entry name" value="Biofilm_reg_signaling"/>
</dbReference>
<evidence type="ECO:0000313" key="6">
    <source>
        <dbReference type="Proteomes" id="UP000285478"/>
    </source>
</evidence>
<reference evidence="5 6" key="1">
    <citation type="journal article" date="2018" name="Environ. Microbiol.">
        <title>Genomes of ubiquitous marine and hypersaline Hydrogenovibrio, Thiomicrorhabdus and Thiomicrospira spp. encode a diversity of mechanisms to sustain chemolithoautotrophy in heterogeneous environments.</title>
        <authorList>
            <person name="Scott K.M."/>
            <person name="Williams J."/>
            <person name="Porter C.M.B."/>
            <person name="Russel S."/>
            <person name="Harmer T.L."/>
            <person name="Paul J.H."/>
            <person name="Antonen K.M."/>
            <person name="Bridges M.K."/>
            <person name="Camper G.J."/>
            <person name="Campla C.K."/>
            <person name="Casella L.G."/>
            <person name="Chase E."/>
            <person name="Conrad J.W."/>
            <person name="Cruz M.C."/>
            <person name="Dunlap D.S."/>
            <person name="Duran L."/>
            <person name="Fahsbender E.M."/>
            <person name="Goldsmith D.B."/>
            <person name="Keeley R.F."/>
            <person name="Kondoff M.R."/>
            <person name="Kussy B.I."/>
            <person name="Lane M.K."/>
            <person name="Lawler S."/>
            <person name="Leigh B.A."/>
            <person name="Lewis C."/>
            <person name="Lostal L.M."/>
            <person name="Marking D."/>
            <person name="Mancera P.A."/>
            <person name="McClenthan E.C."/>
            <person name="McIntyre E.A."/>
            <person name="Mine J.A."/>
            <person name="Modi S."/>
            <person name="Moore B.D."/>
            <person name="Morgan W.A."/>
            <person name="Nelson K.M."/>
            <person name="Nguyen K.N."/>
            <person name="Ogburn N."/>
            <person name="Parrino D.G."/>
            <person name="Pedapudi A.D."/>
            <person name="Pelham R.P."/>
            <person name="Preece A.M."/>
            <person name="Rampersad E.A."/>
            <person name="Richardson J.C."/>
            <person name="Rodgers C.M."/>
            <person name="Schaffer B.L."/>
            <person name="Sheridan N.E."/>
            <person name="Solone M.R."/>
            <person name="Staley Z.R."/>
            <person name="Tabuchi M."/>
            <person name="Waide R.J."/>
            <person name="Wanjugi P.W."/>
            <person name="Young S."/>
            <person name="Clum A."/>
            <person name="Daum C."/>
            <person name="Huntemann M."/>
            <person name="Ivanova N."/>
            <person name="Kyrpides N."/>
            <person name="Mikhailova N."/>
            <person name="Palaniappan K."/>
            <person name="Pillay M."/>
            <person name="Reddy T.B.K."/>
            <person name="Shapiro N."/>
            <person name="Stamatis D."/>
            <person name="Varghese N."/>
            <person name="Woyke T."/>
            <person name="Boden R."/>
            <person name="Freyermuth S.K."/>
            <person name="Kerfeld C.A."/>
        </authorList>
    </citation>
    <scope>NUCLEOTIDE SEQUENCE [LARGE SCALE GENOMIC DNA]</scope>
    <source>
        <strain evidence="5 6">JR-2</strain>
    </source>
</reference>
<accession>A0A410H2I6</accession>
<dbReference type="SUPFAM" id="SSF141868">
    <property type="entry name" value="EAL domain-like"/>
    <property type="match status" value="1"/>
</dbReference>
<evidence type="ECO:0000256" key="1">
    <source>
        <dbReference type="SAM" id="Phobius"/>
    </source>
</evidence>
<dbReference type="SMART" id="SM00091">
    <property type="entry name" value="PAS"/>
    <property type="match status" value="1"/>
</dbReference>
<dbReference type="PANTHER" id="PTHR44757:SF2">
    <property type="entry name" value="BIOFILM ARCHITECTURE MAINTENANCE PROTEIN MBAA"/>
    <property type="match status" value="1"/>
</dbReference>
<keyword evidence="6" id="KW-1185">Reference proteome</keyword>
<protein>
    <submittedName>
        <fullName evidence="5">EAL domain-containing protein</fullName>
    </submittedName>
</protein>
<dbReference type="SUPFAM" id="SSF55073">
    <property type="entry name" value="Nucleotide cyclase"/>
    <property type="match status" value="1"/>
</dbReference>
<dbReference type="CDD" id="cd01949">
    <property type="entry name" value="GGDEF"/>
    <property type="match status" value="1"/>
</dbReference>
<dbReference type="SMART" id="SM00267">
    <property type="entry name" value="GGDEF"/>
    <property type="match status" value="1"/>
</dbReference>
<dbReference type="SMART" id="SM00052">
    <property type="entry name" value="EAL"/>
    <property type="match status" value="1"/>
</dbReference>